<dbReference type="InterPro" id="IPR051164">
    <property type="entry name" value="NmrA-like_oxidored"/>
</dbReference>
<evidence type="ECO:0000256" key="1">
    <source>
        <dbReference type="ARBA" id="ARBA00006328"/>
    </source>
</evidence>
<dbReference type="EMBL" id="JAUTXT010000061">
    <property type="protein sequence ID" value="KAK3670164.1"/>
    <property type="molecule type" value="Genomic_DNA"/>
</dbReference>
<gene>
    <name evidence="4" type="ORF">LTR78_009920</name>
</gene>
<dbReference type="AlphaFoldDB" id="A0AAE0WGD2"/>
<keyword evidence="5" id="KW-1185">Reference proteome</keyword>
<dbReference type="GO" id="GO:0005634">
    <property type="term" value="C:nucleus"/>
    <property type="evidence" value="ECO:0007669"/>
    <property type="project" value="TreeGrafter"/>
</dbReference>
<dbReference type="SUPFAM" id="SSF51735">
    <property type="entry name" value="NAD(P)-binding Rossmann-fold domains"/>
    <property type="match status" value="1"/>
</dbReference>
<dbReference type="PANTHER" id="PTHR42748">
    <property type="entry name" value="NITROGEN METABOLITE REPRESSION PROTEIN NMRA FAMILY MEMBER"/>
    <property type="match status" value="1"/>
</dbReference>
<evidence type="ECO:0000313" key="5">
    <source>
        <dbReference type="Proteomes" id="UP001274830"/>
    </source>
</evidence>
<sequence length="344" mass="37804">MKSILVVGGTGAQGGAVVRYLCSTGRYRILLFTRDVESKHSTDLIKLGNVEGVKNGADHGYDIGAYEQALQQVDGVFINTDGFALGEQAETYWGIRLFEAAVKAGVPHVVYSGLENSWRESGYDPALYVGHYQGKARVQDFIKAQPPSKTKWSVVRSGPYIEMLGEALVPSVDINGTYSFNLPLDDGAIPFIYLEDFGRYIDWIFSHPEEAANLDLAVSTTHATGEDIALAFTAVTGKKAIYSNIPASIWSSIAFESLPDGQDTKLGYNTLNPSGLNQTYAENFGNWWNLYKASADNTGLIKKDYALLDQLLPGRVKSVKEWMVRANYTGERVRLLKMAVTNST</sequence>
<dbReference type="Gene3D" id="3.40.50.720">
    <property type="entry name" value="NAD(P)-binding Rossmann-like Domain"/>
    <property type="match status" value="1"/>
</dbReference>
<reference evidence="4" key="1">
    <citation type="submission" date="2023-07" db="EMBL/GenBank/DDBJ databases">
        <title>Black Yeasts Isolated from many extreme environments.</title>
        <authorList>
            <person name="Coleine C."/>
            <person name="Stajich J.E."/>
            <person name="Selbmann L."/>
        </authorList>
    </citation>
    <scope>NUCLEOTIDE SEQUENCE</scope>
    <source>
        <strain evidence="4">CCFEE 5485</strain>
    </source>
</reference>
<comment type="caution">
    <text evidence="4">The sequence shown here is derived from an EMBL/GenBank/DDBJ whole genome shotgun (WGS) entry which is preliminary data.</text>
</comment>
<evidence type="ECO:0000259" key="3">
    <source>
        <dbReference type="Pfam" id="PF05368"/>
    </source>
</evidence>
<evidence type="ECO:0000313" key="4">
    <source>
        <dbReference type="EMBL" id="KAK3670164.1"/>
    </source>
</evidence>
<dbReference type="InterPro" id="IPR036291">
    <property type="entry name" value="NAD(P)-bd_dom_sf"/>
</dbReference>
<dbReference type="Gene3D" id="3.90.25.10">
    <property type="entry name" value="UDP-galactose 4-epimerase, domain 1"/>
    <property type="match status" value="1"/>
</dbReference>
<dbReference type="Pfam" id="PF05368">
    <property type="entry name" value="NmrA"/>
    <property type="match status" value="1"/>
</dbReference>
<dbReference type="PANTHER" id="PTHR42748:SF14">
    <property type="entry name" value="SNOAL-LIKE DOMAIN-CONTAINING PROTEIN"/>
    <property type="match status" value="1"/>
</dbReference>
<evidence type="ECO:0000256" key="2">
    <source>
        <dbReference type="ARBA" id="ARBA00022857"/>
    </source>
</evidence>
<comment type="similarity">
    <text evidence="1">Belongs to the NmrA-type oxidoreductase family.</text>
</comment>
<dbReference type="InterPro" id="IPR008030">
    <property type="entry name" value="NmrA-like"/>
</dbReference>
<proteinExistence type="inferred from homology"/>
<protein>
    <recommendedName>
        <fullName evidence="3">NmrA-like domain-containing protein</fullName>
    </recommendedName>
</protein>
<accession>A0AAE0WGD2</accession>
<name>A0AAE0WGD2_9PEZI</name>
<feature type="domain" description="NmrA-like" evidence="3">
    <location>
        <begin position="2"/>
        <end position="266"/>
    </location>
</feature>
<keyword evidence="2" id="KW-0521">NADP</keyword>
<dbReference type="Proteomes" id="UP001274830">
    <property type="component" value="Unassembled WGS sequence"/>
</dbReference>
<organism evidence="4 5">
    <name type="scientific">Recurvomyces mirabilis</name>
    <dbReference type="NCBI Taxonomy" id="574656"/>
    <lineage>
        <taxon>Eukaryota</taxon>
        <taxon>Fungi</taxon>
        <taxon>Dikarya</taxon>
        <taxon>Ascomycota</taxon>
        <taxon>Pezizomycotina</taxon>
        <taxon>Dothideomycetes</taxon>
        <taxon>Dothideomycetidae</taxon>
        <taxon>Mycosphaerellales</taxon>
        <taxon>Teratosphaeriaceae</taxon>
        <taxon>Recurvomyces</taxon>
    </lineage>
</organism>